<dbReference type="GO" id="GO:0016740">
    <property type="term" value="F:transferase activity"/>
    <property type="evidence" value="ECO:0007669"/>
    <property type="project" value="UniProtKB-ARBA"/>
</dbReference>
<dbReference type="SUPFAM" id="SSF55681">
    <property type="entry name" value="Class II aaRS and biotin synthetases"/>
    <property type="match status" value="1"/>
</dbReference>
<dbReference type="SUPFAM" id="SSF46785">
    <property type="entry name" value="Winged helix' DNA-binding domain"/>
    <property type="match status" value="1"/>
</dbReference>
<comment type="catalytic activity">
    <reaction evidence="4">
        <text>biotin + L-lysyl-[protein] + ATP = N(6)-biotinyl-L-lysyl-[protein] + AMP + diphosphate + H(+)</text>
        <dbReference type="Rhea" id="RHEA:11756"/>
        <dbReference type="Rhea" id="RHEA-COMP:9752"/>
        <dbReference type="Rhea" id="RHEA-COMP:10505"/>
        <dbReference type="ChEBI" id="CHEBI:15378"/>
        <dbReference type="ChEBI" id="CHEBI:29969"/>
        <dbReference type="ChEBI" id="CHEBI:30616"/>
        <dbReference type="ChEBI" id="CHEBI:33019"/>
        <dbReference type="ChEBI" id="CHEBI:57586"/>
        <dbReference type="ChEBI" id="CHEBI:83144"/>
        <dbReference type="ChEBI" id="CHEBI:456215"/>
        <dbReference type="EC" id="6.3.4.15"/>
    </reaction>
</comment>
<dbReference type="Gene3D" id="1.10.10.10">
    <property type="entry name" value="Winged helix-like DNA-binding domain superfamily/Winged helix DNA-binding domain"/>
    <property type="match status" value="1"/>
</dbReference>
<keyword evidence="4" id="KW-0547">Nucleotide-binding</keyword>
<dbReference type="GO" id="GO:0004077">
    <property type="term" value="F:biotin--[biotin carboxyl-carrier protein] ligase activity"/>
    <property type="evidence" value="ECO:0007669"/>
    <property type="project" value="UniProtKB-UniRule"/>
</dbReference>
<accession>A0A549YL07</accession>
<dbReference type="InterPro" id="IPR004143">
    <property type="entry name" value="BPL_LPL_catalytic"/>
</dbReference>
<dbReference type="PANTHER" id="PTHR12835">
    <property type="entry name" value="BIOTIN PROTEIN LIGASE"/>
    <property type="match status" value="1"/>
</dbReference>
<evidence type="ECO:0000256" key="4">
    <source>
        <dbReference type="HAMAP-Rule" id="MF_00978"/>
    </source>
</evidence>
<comment type="caution">
    <text evidence="6">The sequence shown here is derived from an EMBL/GenBank/DDBJ whole genome shotgun (WGS) entry which is preliminary data.</text>
</comment>
<reference evidence="6 7" key="1">
    <citation type="submission" date="2019-07" db="EMBL/GenBank/DDBJ databases">
        <title>Genomic analysis of Lentibacillus sp. NKC851-2.</title>
        <authorList>
            <person name="Oh Y.J."/>
        </authorList>
    </citation>
    <scope>NUCLEOTIDE SEQUENCE [LARGE SCALE GENOMIC DNA]</scope>
    <source>
        <strain evidence="6 7">NKC851-2</strain>
    </source>
</reference>
<dbReference type="NCBIfam" id="TIGR00121">
    <property type="entry name" value="birA_ligase"/>
    <property type="match status" value="1"/>
</dbReference>
<protein>
    <recommendedName>
        <fullName evidence="4">Bifunctional ligase/repressor BirA</fullName>
    </recommendedName>
    <alternativeName>
        <fullName evidence="4">Biotin--[acetyl-CoA-carboxylase] ligase</fullName>
        <ecNumber evidence="4">6.3.4.15</ecNumber>
    </alternativeName>
    <alternativeName>
        <fullName evidence="4">Biotin--protein ligase</fullName>
    </alternativeName>
    <alternativeName>
        <fullName evidence="4">Biotin-[acetyl-CoA carboxylase] synthetase</fullName>
    </alternativeName>
</protein>
<dbReference type="Pfam" id="PF02237">
    <property type="entry name" value="BPL_C"/>
    <property type="match status" value="1"/>
</dbReference>
<dbReference type="InterPro" id="IPR045864">
    <property type="entry name" value="aa-tRNA-synth_II/BPL/LPL"/>
</dbReference>
<evidence type="ECO:0000256" key="3">
    <source>
        <dbReference type="ARBA" id="ARBA00023267"/>
    </source>
</evidence>
<comment type="caution">
    <text evidence="4">Lacks conserved residue(s) required for the propagation of feature annotation.</text>
</comment>
<evidence type="ECO:0000259" key="5">
    <source>
        <dbReference type="PROSITE" id="PS51733"/>
    </source>
</evidence>
<feature type="binding site" evidence="4">
    <location>
        <position position="117"/>
    </location>
    <ligand>
        <name>biotin</name>
        <dbReference type="ChEBI" id="CHEBI:57586"/>
    </ligand>
</feature>
<dbReference type="GO" id="GO:0005524">
    <property type="term" value="F:ATP binding"/>
    <property type="evidence" value="ECO:0007669"/>
    <property type="project" value="UniProtKB-UniRule"/>
</dbReference>
<dbReference type="GO" id="GO:0003677">
    <property type="term" value="F:DNA binding"/>
    <property type="evidence" value="ECO:0007669"/>
    <property type="project" value="UniProtKB-UniRule"/>
</dbReference>
<keyword evidence="4" id="KW-0805">Transcription regulation</keyword>
<dbReference type="InterPro" id="IPR003142">
    <property type="entry name" value="BPL_C"/>
</dbReference>
<keyword evidence="3 4" id="KW-0092">Biotin</keyword>
<evidence type="ECO:0000313" key="7">
    <source>
        <dbReference type="Proteomes" id="UP000319280"/>
    </source>
</evidence>
<evidence type="ECO:0000256" key="2">
    <source>
        <dbReference type="ARBA" id="ARBA00023125"/>
    </source>
</evidence>
<comment type="function">
    <text evidence="4">Acts both as a biotin--[acetyl-CoA-carboxylase] ligase and a repressor.</text>
</comment>
<keyword evidence="4" id="KW-0678">Repressor</keyword>
<dbReference type="InterPro" id="IPR036390">
    <property type="entry name" value="WH_DNA-bd_sf"/>
</dbReference>
<dbReference type="Proteomes" id="UP000319280">
    <property type="component" value="Unassembled WGS sequence"/>
</dbReference>
<dbReference type="GO" id="GO:0005737">
    <property type="term" value="C:cytoplasm"/>
    <property type="evidence" value="ECO:0007669"/>
    <property type="project" value="TreeGrafter"/>
</dbReference>
<dbReference type="InterPro" id="IPR011991">
    <property type="entry name" value="ArsR-like_HTH"/>
</dbReference>
<dbReference type="InterPro" id="IPR013196">
    <property type="entry name" value="HTH_11"/>
</dbReference>
<dbReference type="PANTHER" id="PTHR12835:SF5">
    <property type="entry name" value="BIOTIN--PROTEIN LIGASE"/>
    <property type="match status" value="1"/>
</dbReference>
<dbReference type="CDD" id="cd16442">
    <property type="entry name" value="BPL"/>
    <property type="match status" value="1"/>
</dbReference>
<sequence>MTSTRYRLLELLNTNGNNYISGQKLSEELNISRSAIWKHMKDLEKDGYVIEGVRRKGYRIVQSPDKVSENTIRWGLGTDWLGKNVIHKEVADSTQSVAHKEALHGAPHGTVIVADEQTKGKGRMNRQWHSASNKGIWMSIILRPNMNPGSAPQLTLMTAVAIAEALSEIISVKPKIKWPNDILIHHKKTAGILTEMQAEQDCIKYVVIGIGINVNQTEADFPSELKNFKATSIRLETDVYFHVKDIIQKILLRLEQVYDAYMQTDFTHIKTKWEHYGYKIGEDIRIKTLRHSFNATFLGIAADGALLAQMENNETKKIYSGEIEWFHDRRDKC</sequence>
<dbReference type="CDD" id="cd00090">
    <property type="entry name" value="HTH_ARSR"/>
    <property type="match status" value="1"/>
</dbReference>
<dbReference type="HAMAP" id="MF_00978">
    <property type="entry name" value="Bifunct_BirA"/>
    <property type="match status" value="1"/>
</dbReference>
<proteinExistence type="inferred from homology"/>
<keyword evidence="4" id="KW-0067">ATP-binding</keyword>
<dbReference type="GO" id="GO:0009249">
    <property type="term" value="P:protein lipoylation"/>
    <property type="evidence" value="ECO:0007669"/>
    <property type="project" value="UniProtKB-ARBA"/>
</dbReference>
<feature type="binding site" evidence="4">
    <location>
        <position position="188"/>
    </location>
    <ligand>
        <name>biotin</name>
        <dbReference type="ChEBI" id="CHEBI:57586"/>
    </ligand>
</feature>
<comment type="similarity">
    <text evidence="4">Belongs to the biotin--protein ligase family.</text>
</comment>
<dbReference type="InterPro" id="IPR036388">
    <property type="entry name" value="WH-like_DNA-bd_sf"/>
</dbReference>
<organism evidence="6 7">
    <name type="scientific">Lentibacillus cibarius</name>
    <dbReference type="NCBI Taxonomy" id="2583219"/>
    <lineage>
        <taxon>Bacteria</taxon>
        <taxon>Bacillati</taxon>
        <taxon>Bacillota</taxon>
        <taxon>Bacilli</taxon>
        <taxon>Bacillales</taxon>
        <taxon>Bacillaceae</taxon>
        <taxon>Lentibacillus</taxon>
    </lineage>
</organism>
<gene>
    <name evidence="4" type="primary">birA</name>
    <name evidence="6" type="ORF">FH966_13075</name>
</gene>
<dbReference type="RefSeq" id="WP_142791516.1">
    <property type="nucleotide sequence ID" value="NZ_VJMZ01000001.1"/>
</dbReference>
<keyword evidence="2 4" id="KW-0238">DNA-binding</keyword>
<dbReference type="GO" id="GO:0006355">
    <property type="term" value="P:regulation of DNA-templated transcription"/>
    <property type="evidence" value="ECO:0007669"/>
    <property type="project" value="UniProtKB-UniRule"/>
</dbReference>
<evidence type="ECO:0000256" key="1">
    <source>
        <dbReference type="ARBA" id="ARBA00022598"/>
    </source>
</evidence>
<dbReference type="AlphaFoldDB" id="A0A549YL07"/>
<dbReference type="PROSITE" id="PS51733">
    <property type="entry name" value="BPL_LPL_CATALYTIC"/>
    <property type="match status" value="1"/>
</dbReference>
<dbReference type="EC" id="6.3.4.15" evidence="4"/>
<dbReference type="InterPro" id="IPR030855">
    <property type="entry name" value="Bifunct_BirA"/>
</dbReference>
<dbReference type="Pfam" id="PF03099">
    <property type="entry name" value="BPL_LplA_LipB"/>
    <property type="match status" value="1"/>
</dbReference>
<keyword evidence="7" id="KW-1185">Reference proteome</keyword>
<dbReference type="EMBL" id="VJMZ01000001">
    <property type="protein sequence ID" value="TRM12554.1"/>
    <property type="molecule type" value="Genomic_DNA"/>
</dbReference>
<name>A0A549YL07_9BACI</name>
<evidence type="ECO:0000313" key="6">
    <source>
        <dbReference type="EMBL" id="TRM12554.1"/>
    </source>
</evidence>
<feature type="DNA-binding region" description="H-T-H motif" evidence="4">
    <location>
        <begin position="22"/>
        <end position="41"/>
    </location>
</feature>
<keyword evidence="4" id="KW-0804">Transcription</keyword>
<dbReference type="Pfam" id="PF08279">
    <property type="entry name" value="HTH_11"/>
    <property type="match status" value="1"/>
</dbReference>
<dbReference type="InterPro" id="IPR004408">
    <property type="entry name" value="Biotin_CoA_COase_ligase"/>
</dbReference>
<feature type="domain" description="BPL/LPL catalytic" evidence="5">
    <location>
        <begin position="70"/>
        <end position="262"/>
    </location>
</feature>
<dbReference type="Gene3D" id="3.30.930.10">
    <property type="entry name" value="Bira Bifunctional Protein, Domain 2"/>
    <property type="match status" value="1"/>
</dbReference>
<keyword evidence="1 4" id="KW-0436">Ligase</keyword>